<accession>C6SI22</accession>
<dbReference type="AlphaFoldDB" id="C6SI22"/>
<reference evidence="1" key="1">
    <citation type="journal article" date="2008" name="Proc. Natl. Acad. Sci. U.S.A.">
        <title>Whole-genome comparison of disease and carriage strains provides insights into virulence evolution in Neisseria meningitidis.</title>
        <authorList>
            <person name="Schoen C."/>
            <person name="Blom J."/>
            <person name="Claus H."/>
            <person name="Schramm-Glueck A."/>
            <person name="Brandt P."/>
            <person name="Mueller T."/>
            <person name="Goesmann A."/>
            <person name="Joseph B."/>
            <person name="Konietzny S."/>
            <person name="Kurzai O."/>
            <person name="Schmitt C."/>
            <person name="Friedrich T."/>
            <person name="Linke B."/>
            <person name="Vogel U."/>
            <person name="Frosch M."/>
        </authorList>
    </citation>
    <scope>NUCLEOTIDE SEQUENCE</scope>
    <source>
        <strain evidence="1">Alpha275</strain>
    </source>
</reference>
<evidence type="ECO:0000313" key="1">
    <source>
        <dbReference type="EMBL" id="CBA05623.1"/>
    </source>
</evidence>
<protein>
    <submittedName>
        <fullName evidence="1">Uncharacterized protein</fullName>
    </submittedName>
</protein>
<sequence>MIPPFRRLNVRFGGFVLPGKLTRLLFAFGCQFADIVVNLTGKPANDVCGYFERARKIGAVMAAFSIAPIPHGRTAHA</sequence>
<proteinExistence type="predicted"/>
<dbReference type="EMBL" id="AM889138">
    <property type="protein sequence ID" value="CBA05623.1"/>
    <property type="molecule type" value="Genomic_DNA"/>
</dbReference>
<name>C6SI22_NEIME</name>
<organism evidence="1">
    <name type="scientific">Neisseria meningitidis alpha275</name>
    <dbReference type="NCBI Taxonomy" id="295996"/>
    <lineage>
        <taxon>Bacteria</taxon>
        <taxon>Pseudomonadati</taxon>
        <taxon>Pseudomonadota</taxon>
        <taxon>Betaproteobacteria</taxon>
        <taxon>Neisseriales</taxon>
        <taxon>Neisseriaceae</taxon>
        <taxon>Neisseria</taxon>
    </lineage>
</organism>
<gene>
    <name evidence="1" type="ORF">NMW_0592</name>
</gene>